<reference evidence="2" key="1">
    <citation type="submission" date="2021-01" db="EMBL/GenBank/DDBJ databases">
        <authorList>
            <person name="Corre E."/>
            <person name="Pelletier E."/>
            <person name="Niang G."/>
            <person name="Scheremetjew M."/>
            <person name="Finn R."/>
            <person name="Kale V."/>
            <person name="Holt S."/>
            <person name="Cochrane G."/>
            <person name="Meng A."/>
            <person name="Brown T."/>
            <person name="Cohen L."/>
        </authorList>
    </citation>
    <scope>NUCLEOTIDE SEQUENCE</scope>
    <source>
        <strain evidence="2">CCMP3105</strain>
    </source>
</reference>
<dbReference type="SUPFAM" id="SSF47923">
    <property type="entry name" value="Ypt/Rab-GAP domain of gyp1p"/>
    <property type="match status" value="1"/>
</dbReference>
<evidence type="ECO:0000313" key="2">
    <source>
        <dbReference type="EMBL" id="CAE4668660.1"/>
    </source>
</evidence>
<organism evidence="2">
    <name type="scientific">Alexandrium monilatum</name>
    <dbReference type="NCBI Taxonomy" id="311494"/>
    <lineage>
        <taxon>Eukaryota</taxon>
        <taxon>Sar</taxon>
        <taxon>Alveolata</taxon>
        <taxon>Dinophyceae</taxon>
        <taxon>Gonyaulacales</taxon>
        <taxon>Pyrocystaceae</taxon>
        <taxon>Alexandrium</taxon>
    </lineage>
</organism>
<gene>
    <name evidence="2" type="ORF">AMON00008_LOCUS64515</name>
</gene>
<sequence>MAQDDVNAQLRELTLDSVLQSLQTQPLFWRAKQLVKEEVIKPQRSASDVPVTVAEALKGSSLLAELKAVAHERVRQLRRQQRLLQRVSDPKLPLPPLPVPVAQLTTLDAVEWARRRWAEVALERLRELSREQRQPFLRPRVGASAGGAGSRADGAAAVPPAEPEEVTTRFVLDMAGLYTLVTVDLREHVVKRRSAASAAGKRRPALPSWSQLGLQFHAEPLEALRVRYRELSPTQPHLGVRAGAQASAAAADLLERRHREGLQLLRRPYAPDLLAFARLGVPPGLRQAVWAACLPSASTGTPGVLPSGGTAAGAGAAGAHDGRNATAQQLHDVAQDVGAWEWLTDDVLRLDVAEHCGNDVSYFPFDEIVEAMILTLSRDAGVPRDCEVGPPQEPIVAGAETVAALIDSAEGTQFIPPCGVVPFCGFSCYACPFAFLADRLETAYPLFRAFYCRHLCKLHTISCQPATLLPLCALFESLVFAAVPHVCLHLAPLGPDAAPLREAFPWIVSGFVGYLRAEEVLSLWDRIVGFGSVELVAVLAAAIFVFRERLLLSARSAEDVELVFSDLSELKALPLLQGFMFASELAGALES</sequence>
<dbReference type="PANTHER" id="PTHR16110">
    <property type="entry name" value="TBC1 DOMAIN FAMILY MEMBER 19"/>
    <property type="match status" value="1"/>
</dbReference>
<dbReference type="InterPro" id="IPR042507">
    <property type="entry name" value="TBC1D19"/>
</dbReference>
<protein>
    <recommendedName>
        <fullName evidence="3">Rab-GAP TBC domain-containing protein</fullName>
    </recommendedName>
</protein>
<dbReference type="InterPro" id="IPR035969">
    <property type="entry name" value="Rab-GAP_TBC_sf"/>
</dbReference>
<feature type="region of interest" description="Disordered" evidence="1">
    <location>
        <begin position="139"/>
        <end position="160"/>
    </location>
</feature>
<accession>A0A7S4TBN1</accession>
<dbReference type="PANTHER" id="PTHR16110:SF1">
    <property type="entry name" value="TBC1 DOMAIN FAMILY MEMBER 19"/>
    <property type="match status" value="1"/>
</dbReference>
<evidence type="ECO:0008006" key="3">
    <source>
        <dbReference type="Google" id="ProtNLM"/>
    </source>
</evidence>
<feature type="compositionally biased region" description="Low complexity" evidence="1">
    <location>
        <begin position="150"/>
        <end position="159"/>
    </location>
</feature>
<dbReference type="AlphaFoldDB" id="A0A7S4TBN1"/>
<evidence type="ECO:0000256" key="1">
    <source>
        <dbReference type="SAM" id="MobiDB-lite"/>
    </source>
</evidence>
<proteinExistence type="predicted"/>
<dbReference type="EMBL" id="HBNR01089914">
    <property type="protein sequence ID" value="CAE4668660.1"/>
    <property type="molecule type" value="Transcribed_RNA"/>
</dbReference>
<name>A0A7S4TBN1_9DINO</name>
<dbReference type="Gene3D" id="1.10.472.80">
    <property type="entry name" value="Ypt/Rab-GAP domain of gyp1p, domain 3"/>
    <property type="match status" value="1"/>
</dbReference>